<reference evidence="1 3" key="2">
    <citation type="journal article" date="2013" name="Nature">
        <title>Insights into bilaterian evolution from three spiralian genomes.</title>
        <authorList>
            <person name="Simakov O."/>
            <person name="Marletaz F."/>
            <person name="Cho S.J."/>
            <person name="Edsinger-Gonzales E."/>
            <person name="Havlak P."/>
            <person name="Hellsten U."/>
            <person name="Kuo D.H."/>
            <person name="Larsson T."/>
            <person name="Lv J."/>
            <person name="Arendt D."/>
            <person name="Savage R."/>
            <person name="Osoegawa K."/>
            <person name="de Jong P."/>
            <person name="Grimwood J."/>
            <person name="Chapman J.A."/>
            <person name="Shapiro H."/>
            <person name="Aerts A."/>
            <person name="Otillar R.P."/>
            <person name="Terry A.Y."/>
            <person name="Boore J.L."/>
            <person name="Grigoriev I.V."/>
            <person name="Lindberg D.R."/>
            <person name="Seaver E.C."/>
            <person name="Weisblat D.A."/>
            <person name="Putnam N.H."/>
            <person name="Rokhsar D.S."/>
        </authorList>
    </citation>
    <scope>NUCLEOTIDE SEQUENCE</scope>
    <source>
        <strain evidence="1 3">I ESC-2004</strain>
    </source>
</reference>
<dbReference type="AlphaFoldDB" id="R7TWT0"/>
<keyword evidence="3" id="KW-1185">Reference proteome</keyword>
<reference evidence="3" key="1">
    <citation type="submission" date="2012-12" db="EMBL/GenBank/DDBJ databases">
        <authorList>
            <person name="Hellsten U."/>
            <person name="Grimwood J."/>
            <person name="Chapman J.A."/>
            <person name="Shapiro H."/>
            <person name="Aerts A."/>
            <person name="Otillar R.P."/>
            <person name="Terry A.Y."/>
            <person name="Boore J.L."/>
            <person name="Simakov O."/>
            <person name="Marletaz F."/>
            <person name="Cho S.-J."/>
            <person name="Edsinger-Gonzales E."/>
            <person name="Havlak P."/>
            <person name="Kuo D.-H."/>
            <person name="Larsson T."/>
            <person name="Lv J."/>
            <person name="Arendt D."/>
            <person name="Savage R."/>
            <person name="Osoegawa K."/>
            <person name="de Jong P."/>
            <person name="Lindberg D.R."/>
            <person name="Seaver E.C."/>
            <person name="Weisblat D.A."/>
            <person name="Putnam N.H."/>
            <person name="Grigoriev I.V."/>
            <person name="Rokhsar D.S."/>
        </authorList>
    </citation>
    <scope>NUCLEOTIDE SEQUENCE</scope>
    <source>
        <strain evidence="3">I ESC-2004</strain>
    </source>
</reference>
<name>R7TWT0_CAPTE</name>
<dbReference type="EMBL" id="AMQN01010587">
    <property type="status" value="NOT_ANNOTATED_CDS"/>
    <property type="molecule type" value="Genomic_DNA"/>
</dbReference>
<dbReference type="HOGENOM" id="CLU_1099387_0_0_1"/>
<accession>R7TWT0</accession>
<sequence length="253" mass="28731">MKLTTFEPRTLCTLIKRTTIAPPRDSVHNAAVHLGNPAGVDADSLRVERSVRDMVRYFTEEFLTAMKIRIFGLEYCNRVEEEYKGYPAVYFILTRGGEPDIPPRVIVTWSYDDGHYEFDEIYGTAIHAYVKLGIFSVNADIDEMEHPLSTTDVTELTVIDPPLVVNILGWVRCVSNCNVKVNVYVSSRLQLKAECWNCDDSVTFAWIVHETINPNNSVGLNVSMLTSGGTNVSERIEHEKRIHDKVYCESEHI</sequence>
<dbReference type="Proteomes" id="UP000014760">
    <property type="component" value="Unassembled WGS sequence"/>
</dbReference>
<evidence type="ECO:0000313" key="1">
    <source>
        <dbReference type="EMBL" id="ELT98204.1"/>
    </source>
</evidence>
<proteinExistence type="predicted"/>
<evidence type="ECO:0000313" key="3">
    <source>
        <dbReference type="Proteomes" id="UP000014760"/>
    </source>
</evidence>
<protein>
    <submittedName>
        <fullName evidence="1 2">Uncharacterized protein</fullName>
    </submittedName>
</protein>
<organism evidence="1">
    <name type="scientific">Capitella teleta</name>
    <name type="common">Polychaete worm</name>
    <dbReference type="NCBI Taxonomy" id="283909"/>
    <lineage>
        <taxon>Eukaryota</taxon>
        <taxon>Metazoa</taxon>
        <taxon>Spiralia</taxon>
        <taxon>Lophotrochozoa</taxon>
        <taxon>Annelida</taxon>
        <taxon>Polychaeta</taxon>
        <taxon>Sedentaria</taxon>
        <taxon>Scolecida</taxon>
        <taxon>Capitellidae</taxon>
        <taxon>Capitella</taxon>
    </lineage>
</organism>
<reference evidence="2" key="3">
    <citation type="submission" date="2015-06" db="UniProtKB">
        <authorList>
            <consortium name="EnsemblMetazoa"/>
        </authorList>
    </citation>
    <scope>IDENTIFICATION</scope>
</reference>
<dbReference type="EMBL" id="KB308178">
    <property type="protein sequence ID" value="ELT98204.1"/>
    <property type="molecule type" value="Genomic_DNA"/>
</dbReference>
<dbReference type="EnsemblMetazoa" id="CapteT212411">
    <property type="protein sequence ID" value="CapteP212411"/>
    <property type="gene ID" value="CapteG212411"/>
</dbReference>
<evidence type="ECO:0000313" key="2">
    <source>
        <dbReference type="EnsemblMetazoa" id="CapteP212411"/>
    </source>
</evidence>
<gene>
    <name evidence="1" type="ORF">CAPTEDRAFT_212411</name>
</gene>